<dbReference type="InterPro" id="IPR033479">
    <property type="entry name" value="dCache_1"/>
</dbReference>
<evidence type="ECO:0000313" key="17">
    <source>
        <dbReference type="EMBL" id="ABW67160.1"/>
    </source>
</evidence>
<evidence type="ECO:0000256" key="1">
    <source>
        <dbReference type="ARBA" id="ARBA00000085"/>
    </source>
</evidence>
<feature type="region of interest" description="Disordered" evidence="14">
    <location>
        <begin position="1"/>
        <end position="24"/>
    </location>
</feature>
<evidence type="ECO:0000256" key="7">
    <source>
        <dbReference type="ARBA" id="ARBA00022692"/>
    </source>
</evidence>
<feature type="compositionally biased region" description="Acidic residues" evidence="14">
    <location>
        <begin position="1"/>
        <end position="11"/>
    </location>
</feature>
<evidence type="ECO:0000256" key="14">
    <source>
        <dbReference type="SAM" id="MobiDB-lite"/>
    </source>
</evidence>
<dbReference type="CDD" id="cd00082">
    <property type="entry name" value="HisKA"/>
    <property type="match status" value="1"/>
</dbReference>
<dbReference type="InterPro" id="IPR005467">
    <property type="entry name" value="His_kinase_dom"/>
</dbReference>
<dbReference type="Proteomes" id="UP000008561">
    <property type="component" value="Chromosome"/>
</dbReference>
<dbReference type="InterPro" id="IPR036097">
    <property type="entry name" value="HisK_dim/P_sf"/>
</dbReference>
<dbReference type="PROSITE" id="PS50109">
    <property type="entry name" value="HIS_KIN"/>
    <property type="match status" value="1"/>
</dbReference>
<dbReference type="GO" id="GO:0005886">
    <property type="term" value="C:plasma membrane"/>
    <property type="evidence" value="ECO:0007669"/>
    <property type="project" value="UniProtKB-SubCell"/>
</dbReference>
<dbReference type="GO" id="GO:0005524">
    <property type="term" value="F:ATP binding"/>
    <property type="evidence" value="ECO:0007669"/>
    <property type="project" value="UniProtKB-KW"/>
</dbReference>
<dbReference type="Pfam" id="PF00512">
    <property type="entry name" value="HisKA"/>
    <property type="match status" value="1"/>
</dbReference>
<dbReference type="PANTHER" id="PTHR43065">
    <property type="entry name" value="SENSOR HISTIDINE KINASE"/>
    <property type="match status" value="1"/>
</dbReference>
<dbReference type="STRING" id="96561.Dole_1356"/>
<dbReference type="InterPro" id="IPR003594">
    <property type="entry name" value="HATPase_dom"/>
</dbReference>
<evidence type="ECO:0000256" key="15">
    <source>
        <dbReference type="SAM" id="Phobius"/>
    </source>
</evidence>
<keyword evidence="13 15" id="KW-0472">Membrane</keyword>
<evidence type="ECO:0000313" key="18">
    <source>
        <dbReference type="Proteomes" id="UP000008561"/>
    </source>
</evidence>
<comment type="catalytic activity">
    <reaction evidence="1">
        <text>ATP + protein L-histidine = ADP + protein N-phospho-L-histidine.</text>
        <dbReference type="EC" id="2.7.13.3"/>
    </reaction>
</comment>
<evidence type="ECO:0000256" key="3">
    <source>
        <dbReference type="ARBA" id="ARBA00012438"/>
    </source>
</evidence>
<keyword evidence="7 15" id="KW-0812">Transmembrane</keyword>
<dbReference type="SMART" id="SM00388">
    <property type="entry name" value="HisKA"/>
    <property type="match status" value="1"/>
</dbReference>
<evidence type="ECO:0000256" key="8">
    <source>
        <dbReference type="ARBA" id="ARBA00022741"/>
    </source>
</evidence>
<organism evidence="17 18">
    <name type="scientific">Desulfosudis oleivorans (strain DSM 6200 / JCM 39069 / Hxd3)</name>
    <name type="common">Desulfococcus oleovorans</name>
    <dbReference type="NCBI Taxonomy" id="96561"/>
    <lineage>
        <taxon>Bacteria</taxon>
        <taxon>Pseudomonadati</taxon>
        <taxon>Thermodesulfobacteriota</taxon>
        <taxon>Desulfobacteria</taxon>
        <taxon>Desulfobacterales</taxon>
        <taxon>Desulfosudaceae</taxon>
        <taxon>Desulfosudis</taxon>
    </lineage>
</organism>
<dbReference type="Pfam" id="PF02743">
    <property type="entry name" value="dCache_1"/>
    <property type="match status" value="1"/>
</dbReference>
<gene>
    <name evidence="17" type="ordered locus">Dole_1356</name>
</gene>
<dbReference type="InterPro" id="IPR036890">
    <property type="entry name" value="HATPase_C_sf"/>
</dbReference>
<keyword evidence="11 15" id="KW-1133">Transmembrane helix</keyword>
<keyword evidence="4" id="KW-1003">Cell membrane</keyword>
<keyword evidence="9 17" id="KW-0418">Kinase</keyword>
<evidence type="ECO:0000256" key="9">
    <source>
        <dbReference type="ARBA" id="ARBA00022777"/>
    </source>
</evidence>
<evidence type="ECO:0000256" key="11">
    <source>
        <dbReference type="ARBA" id="ARBA00022989"/>
    </source>
</evidence>
<dbReference type="PRINTS" id="PR00344">
    <property type="entry name" value="BCTRLSENSOR"/>
</dbReference>
<evidence type="ECO:0000256" key="6">
    <source>
        <dbReference type="ARBA" id="ARBA00022679"/>
    </source>
</evidence>
<keyword evidence="8" id="KW-0547">Nucleotide-binding</keyword>
<dbReference type="Gene3D" id="1.10.287.130">
    <property type="match status" value="1"/>
</dbReference>
<evidence type="ECO:0000256" key="10">
    <source>
        <dbReference type="ARBA" id="ARBA00022840"/>
    </source>
</evidence>
<keyword evidence="18" id="KW-1185">Reference proteome</keyword>
<dbReference type="EMBL" id="CP000859">
    <property type="protein sequence ID" value="ABW67160.1"/>
    <property type="molecule type" value="Genomic_DNA"/>
</dbReference>
<dbReference type="SUPFAM" id="SSF55874">
    <property type="entry name" value="ATPase domain of HSP90 chaperone/DNA topoisomerase II/histidine kinase"/>
    <property type="match status" value="1"/>
</dbReference>
<name>A8ZYQ5_DESOH</name>
<dbReference type="Gene3D" id="3.30.565.10">
    <property type="entry name" value="Histidine kinase-like ATPase, C-terminal domain"/>
    <property type="match status" value="1"/>
</dbReference>
<dbReference type="RefSeq" id="WP_012174777.1">
    <property type="nucleotide sequence ID" value="NC_009943.1"/>
</dbReference>
<dbReference type="KEGG" id="dol:Dole_1356"/>
<dbReference type="SMART" id="SM00387">
    <property type="entry name" value="HATPase_c"/>
    <property type="match status" value="1"/>
</dbReference>
<accession>A8ZYQ5</accession>
<dbReference type="eggNOG" id="COG4191">
    <property type="taxonomic scope" value="Bacteria"/>
</dbReference>
<dbReference type="SUPFAM" id="SSF47384">
    <property type="entry name" value="Homodimeric domain of signal transducing histidine kinase"/>
    <property type="match status" value="1"/>
</dbReference>
<dbReference type="InterPro" id="IPR003661">
    <property type="entry name" value="HisK_dim/P_dom"/>
</dbReference>
<comment type="subcellular location">
    <subcellularLocation>
        <location evidence="2">Cell membrane</location>
        <topology evidence="2">Multi-pass membrane protein</topology>
    </subcellularLocation>
</comment>
<reference evidence="17 18" key="1">
    <citation type="submission" date="2007-10" db="EMBL/GenBank/DDBJ databases">
        <title>Complete sequence of Desulfococcus oleovorans Hxd3.</title>
        <authorList>
            <consortium name="US DOE Joint Genome Institute"/>
            <person name="Copeland A."/>
            <person name="Lucas S."/>
            <person name="Lapidus A."/>
            <person name="Barry K."/>
            <person name="Glavina del Rio T."/>
            <person name="Dalin E."/>
            <person name="Tice H."/>
            <person name="Pitluck S."/>
            <person name="Kiss H."/>
            <person name="Brettin T."/>
            <person name="Bruce D."/>
            <person name="Detter J.C."/>
            <person name="Han C."/>
            <person name="Schmutz J."/>
            <person name="Larimer F."/>
            <person name="Land M."/>
            <person name="Hauser L."/>
            <person name="Kyrpides N."/>
            <person name="Kim E."/>
            <person name="Wawrik B."/>
            <person name="Richardson P."/>
        </authorList>
    </citation>
    <scope>NUCLEOTIDE SEQUENCE [LARGE SCALE GENOMIC DNA]</scope>
    <source>
        <strain evidence="18">DSM 6200 / JCM 39069 / Hxd3</strain>
    </source>
</reference>
<feature type="transmembrane region" description="Helical" evidence="15">
    <location>
        <begin position="42"/>
        <end position="62"/>
    </location>
</feature>
<evidence type="ECO:0000259" key="16">
    <source>
        <dbReference type="PROSITE" id="PS50109"/>
    </source>
</evidence>
<dbReference type="InterPro" id="IPR004358">
    <property type="entry name" value="Sig_transdc_His_kin-like_C"/>
</dbReference>
<dbReference type="PANTHER" id="PTHR43065:SF46">
    <property type="entry name" value="C4-DICARBOXYLATE TRANSPORT SENSOR PROTEIN DCTB"/>
    <property type="match status" value="1"/>
</dbReference>
<evidence type="ECO:0000256" key="5">
    <source>
        <dbReference type="ARBA" id="ARBA00022553"/>
    </source>
</evidence>
<keyword evidence="6 17" id="KW-0808">Transferase</keyword>
<keyword evidence="10" id="KW-0067">ATP-binding</keyword>
<dbReference type="GO" id="GO:0000155">
    <property type="term" value="F:phosphorelay sensor kinase activity"/>
    <property type="evidence" value="ECO:0007669"/>
    <property type="project" value="InterPro"/>
</dbReference>
<dbReference type="AlphaFoldDB" id="A8ZYQ5"/>
<protein>
    <recommendedName>
        <fullName evidence="3">histidine kinase</fullName>
        <ecNumber evidence="3">2.7.13.3</ecNumber>
    </recommendedName>
</protein>
<keyword evidence="12" id="KW-0902">Two-component regulatory system</keyword>
<evidence type="ECO:0000256" key="13">
    <source>
        <dbReference type="ARBA" id="ARBA00023136"/>
    </source>
</evidence>
<dbReference type="Pfam" id="PF02518">
    <property type="entry name" value="HATPase_c"/>
    <property type="match status" value="1"/>
</dbReference>
<evidence type="ECO:0000256" key="2">
    <source>
        <dbReference type="ARBA" id="ARBA00004651"/>
    </source>
</evidence>
<dbReference type="CDD" id="cd18774">
    <property type="entry name" value="PDC2_HK_sensor"/>
    <property type="match status" value="1"/>
</dbReference>
<dbReference type="EC" id="2.7.13.3" evidence="3"/>
<dbReference type="HOGENOM" id="CLU_023166_1_0_7"/>
<keyword evidence="5" id="KW-0597">Phosphoprotein</keyword>
<feature type="domain" description="Histidine kinase" evidence="16">
    <location>
        <begin position="366"/>
        <end position="587"/>
    </location>
</feature>
<evidence type="ECO:0000256" key="4">
    <source>
        <dbReference type="ARBA" id="ARBA00022475"/>
    </source>
</evidence>
<evidence type="ECO:0000256" key="12">
    <source>
        <dbReference type="ARBA" id="ARBA00023012"/>
    </source>
</evidence>
<dbReference type="Gene3D" id="3.30.450.20">
    <property type="entry name" value="PAS domain"/>
    <property type="match status" value="1"/>
</dbReference>
<feature type="transmembrane region" description="Helical" evidence="15">
    <location>
        <begin position="307"/>
        <end position="329"/>
    </location>
</feature>
<sequence length="591" mass="66221">MRNESEAEVEPTTDVARRETGVSARPAGKQSDAYYFQLTRRLILTVIVVSFTPMIMVIAILLHQFHASYHEKTYAHLNEVVLKHKQNIDTFLKEKLANIHELTITTPVMTLSDKMLLERELQNLKTAYGDVFVDLGVVDAAGRQATYAGPYQLDNAFYGNAAWFQKAISQFYYVSDVFMGLRGSPHFIITVRRYINDVPWVVRATIDFKAFNTLVENLRLGRTGFAFIINRNGEFQTRPPMGGLSEDIRYEEITSRLSRSHEKVLIFEQEDTSGSENIYAVAGLKDNNWLLVLRQEKQDAFAEFNRMAQIAGLIFALGGMGIIIMAVVLSRRMVRRIQKADSETQTLNQQVIETGKLASVGELAAGIAHEINNPVAIMVEEAGWIGDLLDEEEFSENANLEEMRRAITQIGTQGRRCKEITHKLLSFARKTDSTIKDVQLNELISEIVQLSGQMAKSSKITITTDLTPDLPYVTLSPSEMQQVMLNLINNAMDAMEKTGGAIHISTKMSKLEKDHIVIIVEDTGPGIPEANLPFIFNPFFTTKPVGKGTGLGLSICYGIVEKMGGKIDVTSKVGEGTRFRVWIPYQQPEPK</sequence>
<proteinExistence type="predicted"/>